<dbReference type="InterPro" id="IPR006549">
    <property type="entry name" value="HAD-SF_hydro_IIIA"/>
</dbReference>
<gene>
    <name evidence="1" type="ORF">UFOVP1290_482</name>
</gene>
<dbReference type="GO" id="GO:0006281">
    <property type="term" value="P:DNA repair"/>
    <property type="evidence" value="ECO:0007669"/>
    <property type="project" value="TreeGrafter"/>
</dbReference>
<protein>
    <submittedName>
        <fullName evidence="1">Polynucleotide kinase</fullName>
    </submittedName>
</protein>
<dbReference type="SUPFAM" id="SSF52540">
    <property type="entry name" value="P-loop containing nucleoside triphosphate hydrolases"/>
    <property type="match status" value="1"/>
</dbReference>
<name>A0A6J5RLM4_9CAUD</name>
<dbReference type="Pfam" id="PF13671">
    <property type="entry name" value="AAA_33"/>
    <property type="match status" value="1"/>
</dbReference>
<dbReference type="PANTHER" id="PTHR12083">
    <property type="entry name" value="BIFUNCTIONAL POLYNUCLEOTIDE PHOSPHATASE/KINASE"/>
    <property type="match status" value="1"/>
</dbReference>
<sequence>MVALPIYGVRKNMAVIMVCGFPGSGKSSITKQLLTAEVCVLNRDTEGGTIAGLLPKLESHLKDHDDVILDNLFPTIESRKPFIDLCKKYNTEISCKLMGTSIEDAQFNVVQRAIALTGKFPTPEVIKAAKHTNIFPPLVLFKYKKEFQKPDISEGFSKVEVIKFTRKDDPTFTNKAILVDYDGTLRECIGGNEKFPVSTDQIEIKPNRTKVLQSYLDKGYRILGISNQSGVSKGDLTYEKACELFDYTNKQLGIDIEYKFCPHQSAPISCYCRKPMPGIGVEFIIKHKLDRRQCLMVGDMATDATFAKRCGFQYVDQVEFFS</sequence>
<keyword evidence="1" id="KW-0808">Transferase</keyword>
<dbReference type="Gene3D" id="3.40.50.1000">
    <property type="entry name" value="HAD superfamily/HAD-like"/>
    <property type="match status" value="1"/>
</dbReference>
<dbReference type="GO" id="GO:0003690">
    <property type="term" value="F:double-stranded DNA binding"/>
    <property type="evidence" value="ECO:0007669"/>
    <property type="project" value="TreeGrafter"/>
</dbReference>
<reference evidence="1" key="1">
    <citation type="submission" date="2020-05" db="EMBL/GenBank/DDBJ databases">
        <authorList>
            <person name="Chiriac C."/>
            <person name="Salcher M."/>
            <person name="Ghai R."/>
            <person name="Kavagutti S V."/>
        </authorList>
    </citation>
    <scope>NUCLEOTIDE SEQUENCE</scope>
</reference>
<evidence type="ECO:0000313" key="1">
    <source>
        <dbReference type="EMBL" id="CAB4196962.1"/>
    </source>
</evidence>
<dbReference type="InterPro" id="IPR027417">
    <property type="entry name" value="P-loop_NTPase"/>
</dbReference>
<dbReference type="Pfam" id="PF08645">
    <property type="entry name" value="PNK3P"/>
    <property type="match status" value="1"/>
</dbReference>
<dbReference type="GO" id="GO:0046404">
    <property type="term" value="F:ATP-dependent polydeoxyribonucleotide 5'-hydroxyl-kinase activity"/>
    <property type="evidence" value="ECO:0007669"/>
    <property type="project" value="TreeGrafter"/>
</dbReference>
<dbReference type="Gene3D" id="3.40.50.300">
    <property type="entry name" value="P-loop containing nucleotide triphosphate hydrolases"/>
    <property type="match status" value="1"/>
</dbReference>
<proteinExistence type="predicted"/>
<dbReference type="PANTHER" id="PTHR12083:SF9">
    <property type="entry name" value="BIFUNCTIONAL POLYNUCLEOTIDE PHOSPHATASE_KINASE"/>
    <property type="match status" value="1"/>
</dbReference>
<dbReference type="EMBL" id="LR797252">
    <property type="protein sequence ID" value="CAB4196962.1"/>
    <property type="molecule type" value="Genomic_DNA"/>
</dbReference>
<dbReference type="SUPFAM" id="SSF56784">
    <property type="entry name" value="HAD-like"/>
    <property type="match status" value="1"/>
</dbReference>
<dbReference type="InterPro" id="IPR023214">
    <property type="entry name" value="HAD_sf"/>
</dbReference>
<dbReference type="InterPro" id="IPR036412">
    <property type="entry name" value="HAD-like_sf"/>
</dbReference>
<accession>A0A6J5RLM4</accession>
<organism evidence="1">
    <name type="scientific">uncultured Caudovirales phage</name>
    <dbReference type="NCBI Taxonomy" id="2100421"/>
    <lineage>
        <taxon>Viruses</taxon>
        <taxon>Duplodnaviria</taxon>
        <taxon>Heunggongvirae</taxon>
        <taxon>Uroviricota</taxon>
        <taxon>Caudoviricetes</taxon>
        <taxon>Peduoviridae</taxon>
        <taxon>Maltschvirus</taxon>
        <taxon>Maltschvirus maltsch</taxon>
    </lineage>
</organism>
<dbReference type="NCBIfam" id="TIGR01662">
    <property type="entry name" value="HAD-SF-IIIA"/>
    <property type="match status" value="1"/>
</dbReference>
<keyword evidence="1" id="KW-0418">Kinase</keyword>
<dbReference type="GO" id="GO:0046403">
    <property type="term" value="F:polynucleotide 3'-phosphatase activity"/>
    <property type="evidence" value="ECO:0007669"/>
    <property type="project" value="TreeGrafter"/>
</dbReference>
<dbReference type="InterPro" id="IPR013954">
    <property type="entry name" value="PNK3P"/>
</dbReference>